<comment type="caution">
    <text evidence="1">The sequence shown here is derived from an EMBL/GenBank/DDBJ whole genome shotgun (WGS) entry which is preliminary data.</text>
</comment>
<accession>A0A1B7HN20</accession>
<dbReference type="Proteomes" id="UP000078504">
    <property type="component" value="Unassembled WGS sequence"/>
</dbReference>
<dbReference type="RefSeq" id="WP_064518748.1">
    <property type="nucleotide sequence ID" value="NZ_LXEP01000044.1"/>
</dbReference>
<dbReference type="PATRIC" id="fig|1354253.4.peg.4369"/>
<name>A0A1B7HN20_9ENTR</name>
<proteinExistence type="predicted"/>
<sequence length="880" mass="97467">MKGKYKAIIALVLILILLPLTLLMTIAHWLPTLAGIWLPQGTRIAMEASPRFTRGAIIVPDLRYLAGDCELATIKDATLSHPKRWRIHLDTLNLNVDCLSKIPLDESGPAAPRTLAEWQSLLPESLLTIDRVNVTPFQQFSGGLRLTLTPQRQTVHYQGPSLSVDAQLNGQMLDLQKLKIQAFAGMDPLELVGTVTLPPLTDELPEQGHLATKLRIPQEPELVDVILNWNDDQGTFSLKNPAAPEALMTLPWTISENIFEVNGGQWFWPYAGFPLRGGIALRIDDWKQGLEKALISGRMNVVTQGSAGKANAVLNIGPGKLSLINSSLPMQLTGEAKQDGMVFYAVLPGEISGAIADPKLLFRPGALLRSRGRVIDSIDVDEIRWPLAGVSVTQRGVDGRLQAIVRAHENQRGNFVLHLDGKANDFLPDAGLWRWKYWGKGEFTPMQAKWDVRGQGEWRDSVIELSSLSTGFDKLEYGSLLVTEPRLKLERPLHWQRAQTAPTFDGAFILNAGETTFSGGSTLPPSTLTFSVTGKDPSSFQYKGDLHAGSIGPVRVSGRWDGVRLRGNAWWPQQGLTVFQPLIPADWKMTLKDGSLYSQVAFSAAAGQGFEAGGHGVVKSGSVWMPDNQINGVDFVLPFRFGNSTWQLGTDGPVTLRIAEVKNQVTSSNITADLEGWYPWSDTQPLTLSNVNVDILGGKMRVQQLRLPQRDAALLRLENISSSELITAVNPKQFTMSGRVNGALPLWLNHPQWIIKDGWLTNPGPLTLRLDKDMADAIVENNIAAGVAVNWLRYMEISHSWTDINLDNLGVLTLRANVRGTSQVEGKRNEVRLNYSHQENLFTLWRSLRFGDNLQSWLEQHTELPDVRCQTRDKACEETQ</sequence>
<dbReference type="InterPro" id="IPR021730">
    <property type="entry name" value="YdbH"/>
</dbReference>
<dbReference type="AlphaFoldDB" id="A0A1B7HN20"/>
<gene>
    <name evidence="1" type="ORF">M977_04256</name>
</gene>
<evidence type="ECO:0000313" key="2">
    <source>
        <dbReference type="Proteomes" id="UP000078504"/>
    </source>
</evidence>
<protein>
    <submittedName>
        <fullName evidence="1">Uncharacterized protein</fullName>
    </submittedName>
</protein>
<evidence type="ECO:0000313" key="1">
    <source>
        <dbReference type="EMBL" id="OAT17010.1"/>
    </source>
</evidence>
<dbReference type="Pfam" id="PF11739">
    <property type="entry name" value="YdbH-like"/>
    <property type="match status" value="1"/>
</dbReference>
<dbReference type="NCBIfam" id="NF007971">
    <property type="entry name" value="PRK10695.1"/>
    <property type="match status" value="1"/>
</dbReference>
<reference evidence="1 2" key="1">
    <citation type="submission" date="2016-04" db="EMBL/GenBank/DDBJ databases">
        <title>ATOL: Assembling a taxonomically balanced genome-scale reconstruction of the evolutionary history of the Enterobacteriaceae.</title>
        <authorList>
            <person name="Plunkett G.III."/>
            <person name="Neeno-Eckwall E.C."/>
            <person name="Glasner J.D."/>
            <person name="Perna N.T."/>
        </authorList>
    </citation>
    <scope>NUCLEOTIDE SEQUENCE [LARGE SCALE GENOMIC DNA]</scope>
    <source>
        <strain evidence="1 2">ATCC 51604</strain>
    </source>
</reference>
<organism evidence="1 2">
    <name type="scientific">Buttiauxella gaviniae ATCC 51604</name>
    <dbReference type="NCBI Taxonomy" id="1354253"/>
    <lineage>
        <taxon>Bacteria</taxon>
        <taxon>Pseudomonadati</taxon>
        <taxon>Pseudomonadota</taxon>
        <taxon>Gammaproteobacteria</taxon>
        <taxon>Enterobacterales</taxon>
        <taxon>Enterobacteriaceae</taxon>
        <taxon>Buttiauxella</taxon>
    </lineage>
</organism>
<dbReference type="EMBL" id="LXEP01000044">
    <property type="protein sequence ID" value="OAT17010.1"/>
    <property type="molecule type" value="Genomic_DNA"/>
</dbReference>